<feature type="domain" description="NodB homology" evidence="4">
    <location>
        <begin position="109"/>
        <end position="292"/>
    </location>
</feature>
<name>A0AA95EX15_9BACL</name>
<dbReference type="CDD" id="cd10917">
    <property type="entry name" value="CE4_NodB_like_6s_7s"/>
    <property type="match status" value="1"/>
</dbReference>
<dbReference type="EMBL" id="CP119317">
    <property type="protein sequence ID" value="WEK54476.1"/>
    <property type="molecule type" value="Genomic_DNA"/>
</dbReference>
<evidence type="ECO:0000256" key="2">
    <source>
        <dbReference type="ARBA" id="ARBA00022801"/>
    </source>
</evidence>
<evidence type="ECO:0000313" key="6">
    <source>
        <dbReference type="Proteomes" id="UP001178662"/>
    </source>
</evidence>
<evidence type="ECO:0000313" key="5">
    <source>
        <dbReference type="EMBL" id="WEK54476.1"/>
    </source>
</evidence>
<keyword evidence="2" id="KW-0378">Hydrolase</keyword>
<accession>A0AA95EX15</accession>
<dbReference type="GO" id="GO:0016020">
    <property type="term" value="C:membrane"/>
    <property type="evidence" value="ECO:0007669"/>
    <property type="project" value="TreeGrafter"/>
</dbReference>
<dbReference type="InterPro" id="IPR002509">
    <property type="entry name" value="NODB_dom"/>
</dbReference>
<keyword evidence="3" id="KW-0472">Membrane</keyword>
<keyword evidence="6" id="KW-1185">Reference proteome</keyword>
<dbReference type="Gene3D" id="3.20.20.370">
    <property type="entry name" value="Glycoside hydrolase/deacetylase"/>
    <property type="match status" value="1"/>
</dbReference>
<sequence length="309" mass="34301">MRITRVTKRRRRLGMILVMGLLVVGGLVIKESDLNLYPGTEVHEIAAAEEPPSISSPLPLEQISPPPAEYVVSPIPKPNGHEQTANQEITVNKPVKPDKVKPEASTKKNLISLTFDDGPDRKYTPQVLDILKKYGIKATFFLVGTQVEKYPEIAQRIVDEGHTIANHSWDHKNLTKLPPKALSVEIDKTQKAIYEATGITPTLLRAPTGAISKSVLDALHEREMLHVYWTVDTRDWAGTSVKDMYKNVMKNTHPGGIILLHSFGGRKNALDNTIDLLPKIIEDLTAKDYSFVTVEELITANQALPAIVK</sequence>
<dbReference type="InterPro" id="IPR011330">
    <property type="entry name" value="Glyco_hydro/deAcase_b/a-brl"/>
</dbReference>
<evidence type="ECO:0000259" key="4">
    <source>
        <dbReference type="PROSITE" id="PS51677"/>
    </source>
</evidence>
<dbReference type="SUPFAM" id="SSF88713">
    <property type="entry name" value="Glycoside hydrolase/deacetylase"/>
    <property type="match status" value="1"/>
</dbReference>
<dbReference type="PANTHER" id="PTHR10587:SF133">
    <property type="entry name" value="CHITIN DEACETYLASE 1-RELATED"/>
    <property type="match status" value="1"/>
</dbReference>
<gene>
    <name evidence="5" type="ORF">P0Y55_18395</name>
</gene>
<dbReference type="AlphaFoldDB" id="A0AA95EX15"/>
<evidence type="ECO:0000256" key="1">
    <source>
        <dbReference type="ARBA" id="ARBA00022723"/>
    </source>
</evidence>
<dbReference type="InterPro" id="IPR050248">
    <property type="entry name" value="Polysacc_deacetylase_ArnD"/>
</dbReference>
<proteinExistence type="predicted"/>
<evidence type="ECO:0000256" key="3">
    <source>
        <dbReference type="SAM" id="Phobius"/>
    </source>
</evidence>
<dbReference type="PANTHER" id="PTHR10587">
    <property type="entry name" value="GLYCOSYL TRANSFERASE-RELATED"/>
    <property type="match status" value="1"/>
</dbReference>
<dbReference type="Proteomes" id="UP001178662">
    <property type="component" value="Chromosome"/>
</dbReference>
<keyword evidence="1" id="KW-0479">Metal-binding</keyword>
<dbReference type="GO" id="GO:0005975">
    <property type="term" value="P:carbohydrate metabolic process"/>
    <property type="evidence" value="ECO:0007669"/>
    <property type="project" value="InterPro"/>
</dbReference>
<protein>
    <submittedName>
        <fullName evidence="5">Polysaccharide deacetylase family protein</fullName>
    </submittedName>
</protein>
<reference evidence="5" key="1">
    <citation type="submission" date="2023-03" db="EMBL/GenBank/DDBJ databases">
        <title>Andean soil-derived lignocellulolytic bacterial consortium as a source of novel taxa and putative plastic-active enzymes.</title>
        <authorList>
            <person name="Diaz-Garcia L."/>
            <person name="Chuvochina M."/>
            <person name="Feuerriegel G."/>
            <person name="Bunk B."/>
            <person name="Sproer C."/>
            <person name="Streit W.R."/>
            <person name="Rodriguez L.M."/>
            <person name="Overmann J."/>
            <person name="Jimenez D.J."/>
        </authorList>
    </citation>
    <scope>NUCLEOTIDE SEQUENCE</scope>
    <source>
        <strain evidence="5">MAG 2441</strain>
    </source>
</reference>
<feature type="transmembrane region" description="Helical" evidence="3">
    <location>
        <begin position="12"/>
        <end position="29"/>
    </location>
</feature>
<organism evidence="5 6">
    <name type="scientific">Candidatus Cohnella colombiensis</name>
    <dbReference type="NCBI Taxonomy" id="3121368"/>
    <lineage>
        <taxon>Bacteria</taxon>
        <taxon>Bacillati</taxon>
        <taxon>Bacillota</taxon>
        <taxon>Bacilli</taxon>
        <taxon>Bacillales</taxon>
        <taxon>Paenibacillaceae</taxon>
        <taxon>Cohnella</taxon>
    </lineage>
</organism>
<dbReference type="Pfam" id="PF01522">
    <property type="entry name" value="Polysacc_deac_1"/>
    <property type="match status" value="1"/>
</dbReference>
<keyword evidence="3" id="KW-1133">Transmembrane helix</keyword>
<keyword evidence="3" id="KW-0812">Transmembrane</keyword>
<dbReference type="PROSITE" id="PS51677">
    <property type="entry name" value="NODB"/>
    <property type="match status" value="1"/>
</dbReference>
<dbReference type="GO" id="GO:0046872">
    <property type="term" value="F:metal ion binding"/>
    <property type="evidence" value="ECO:0007669"/>
    <property type="project" value="UniProtKB-KW"/>
</dbReference>
<dbReference type="GO" id="GO:0016810">
    <property type="term" value="F:hydrolase activity, acting on carbon-nitrogen (but not peptide) bonds"/>
    <property type="evidence" value="ECO:0007669"/>
    <property type="project" value="InterPro"/>
</dbReference>